<sequence length="422" mass="46375">MKKTKVLASALSITLLTNAILPATKLVDNINTPLSSVAYAAEEKTPQKEAEEKINYLQEIISSLENISGGLAGNQLSWLKELKHAAEFLGKIVNKGIGSAAELRNKIIPRVDLLINVAETITADATELADSEQQAHVIIGFSVTRALLKATDLFEGAEGLNKASENLSASLDKAREVPKLTDDSKRTHYTLEKLDRAIAKAKEIRNKELKNKLDPSKLADIDLLIRQAQDVRRDGRATVGEVNAMAAELNEKIDEAYKAIPEGERTANKAQKRDLEKDIQAAKNLRDFTLKGKADSSVIKQLNREIADANRVLKNNNATISQVESADEMIVEAMNKALASVKEEKPAEPVEEETAPEVEENTPAEEEATEDESEEETETEEASEVEETSEEEAETEETDEKSNEEEAPVEEETTEESEVIEG</sequence>
<dbReference type="InterPro" id="IPR010860">
    <property type="entry name" value="CAMP_factor"/>
</dbReference>
<keyword evidence="1" id="KW-0175">Coiled coil</keyword>
<accession>A0A2I1M523</accession>
<keyword evidence="3" id="KW-0732">Signal</keyword>
<dbReference type="EMBL" id="PKGS01000008">
    <property type="protein sequence ID" value="PKZ15207.1"/>
    <property type="molecule type" value="Genomic_DNA"/>
</dbReference>
<feature type="chain" id="PRO_5039015187" description="cAMP factor" evidence="3">
    <location>
        <begin position="20"/>
        <end position="422"/>
    </location>
</feature>
<evidence type="ECO:0008006" key="6">
    <source>
        <dbReference type="Google" id="ProtNLM"/>
    </source>
</evidence>
<evidence type="ECO:0000313" key="4">
    <source>
        <dbReference type="EMBL" id="PKZ15207.1"/>
    </source>
</evidence>
<name>A0A2I1M523_9FIRM</name>
<dbReference type="AlphaFoldDB" id="A0A2I1M523"/>
<evidence type="ECO:0000256" key="2">
    <source>
        <dbReference type="SAM" id="MobiDB-lite"/>
    </source>
</evidence>
<reference evidence="4 5" key="1">
    <citation type="submission" date="2017-12" db="EMBL/GenBank/DDBJ databases">
        <title>Phylogenetic diversity of female urinary microbiome.</title>
        <authorList>
            <person name="Thomas-White K."/>
            <person name="Wolfe A.J."/>
        </authorList>
    </citation>
    <scope>NUCLEOTIDE SEQUENCE [LARGE SCALE GENOMIC DNA]</scope>
    <source>
        <strain evidence="4 5">UMB0119</strain>
    </source>
</reference>
<gene>
    <name evidence="4" type="ORF">CYJ34_08520</name>
</gene>
<organism evidence="4 5">
    <name type="scientific">Anaerococcus octavius</name>
    <dbReference type="NCBI Taxonomy" id="54007"/>
    <lineage>
        <taxon>Bacteria</taxon>
        <taxon>Bacillati</taxon>
        <taxon>Bacillota</taxon>
        <taxon>Tissierellia</taxon>
        <taxon>Tissierellales</taxon>
        <taxon>Peptoniphilaceae</taxon>
        <taxon>Anaerococcus</taxon>
    </lineage>
</organism>
<feature type="coiled-coil region" evidence="1">
    <location>
        <begin position="265"/>
        <end position="319"/>
    </location>
</feature>
<protein>
    <recommendedName>
        <fullName evidence="6">cAMP factor</fullName>
    </recommendedName>
</protein>
<evidence type="ECO:0000313" key="5">
    <source>
        <dbReference type="Proteomes" id="UP000234335"/>
    </source>
</evidence>
<feature type="signal peptide" evidence="3">
    <location>
        <begin position="1"/>
        <end position="19"/>
    </location>
</feature>
<evidence type="ECO:0000256" key="3">
    <source>
        <dbReference type="SAM" id="SignalP"/>
    </source>
</evidence>
<feature type="region of interest" description="Disordered" evidence="2">
    <location>
        <begin position="340"/>
        <end position="422"/>
    </location>
</feature>
<feature type="compositionally biased region" description="Acidic residues" evidence="2">
    <location>
        <begin position="349"/>
        <end position="422"/>
    </location>
</feature>
<dbReference type="Proteomes" id="UP000234335">
    <property type="component" value="Unassembled WGS sequence"/>
</dbReference>
<dbReference type="RefSeq" id="WP_101540859.1">
    <property type="nucleotide sequence ID" value="NZ_PKGS01000008.1"/>
</dbReference>
<comment type="caution">
    <text evidence="4">The sequence shown here is derived from an EMBL/GenBank/DDBJ whole genome shotgun (WGS) entry which is preliminary data.</text>
</comment>
<dbReference type="Pfam" id="PF07373">
    <property type="entry name" value="CAMP_factor"/>
    <property type="match status" value="1"/>
</dbReference>
<keyword evidence="5" id="KW-1185">Reference proteome</keyword>
<proteinExistence type="predicted"/>
<feature type="coiled-coil region" evidence="1">
    <location>
        <begin position="157"/>
        <end position="211"/>
    </location>
</feature>
<evidence type="ECO:0000256" key="1">
    <source>
        <dbReference type="SAM" id="Coils"/>
    </source>
</evidence>